<dbReference type="OrthoDB" id="8708757at2"/>
<evidence type="ECO:0000259" key="2">
    <source>
        <dbReference type="Pfam" id="PF12773"/>
    </source>
</evidence>
<gene>
    <name evidence="3" type="ORF">Lsai_3471</name>
</gene>
<organism evidence="3 4">
    <name type="scientific">Legionella sainthelensi</name>
    <dbReference type="NCBI Taxonomy" id="28087"/>
    <lineage>
        <taxon>Bacteria</taxon>
        <taxon>Pseudomonadati</taxon>
        <taxon>Pseudomonadota</taxon>
        <taxon>Gammaproteobacteria</taxon>
        <taxon>Legionellales</taxon>
        <taxon>Legionellaceae</taxon>
        <taxon>Legionella</taxon>
    </lineage>
</organism>
<feature type="region of interest" description="Disordered" evidence="1">
    <location>
        <begin position="15"/>
        <end position="42"/>
    </location>
</feature>
<proteinExistence type="predicted"/>
<evidence type="ECO:0000313" key="4">
    <source>
        <dbReference type="Proteomes" id="UP000054621"/>
    </source>
</evidence>
<evidence type="ECO:0000313" key="3">
    <source>
        <dbReference type="EMBL" id="KTD54649.1"/>
    </source>
</evidence>
<sequence length="99" mass="10697">MSFIKRIFGTYINNHQSGNRSSHHDGYSKSHHGQKSHYNDSSFSNETQGVRCLKCQTYNAPGARFCGQCGQGIKSATCVCGSLIEVGAKFCGQCGQSIG</sequence>
<protein>
    <submittedName>
        <fullName evidence="3">Double zinc ribbon</fullName>
    </submittedName>
</protein>
<dbReference type="InterPro" id="IPR025874">
    <property type="entry name" value="DZR"/>
</dbReference>
<dbReference type="AlphaFoldDB" id="A0A0W0YCH2"/>
<dbReference type="eggNOG" id="ENOG5033BQT">
    <property type="taxonomic scope" value="Bacteria"/>
</dbReference>
<feature type="domain" description="DZANK-type" evidence="2">
    <location>
        <begin position="52"/>
        <end position="95"/>
    </location>
</feature>
<comment type="caution">
    <text evidence="3">The sequence shown here is derived from an EMBL/GenBank/DDBJ whole genome shotgun (WGS) entry which is preliminary data.</text>
</comment>
<dbReference type="PATRIC" id="fig|28087.4.peg.3727"/>
<dbReference type="STRING" id="28087.Lsai_3471"/>
<dbReference type="Pfam" id="PF12773">
    <property type="entry name" value="DZR"/>
    <property type="match status" value="1"/>
</dbReference>
<accession>A0A0W0YCH2</accession>
<dbReference type="RefSeq" id="WP_027272305.1">
    <property type="nucleotide sequence ID" value="NZ_CAAAJE010000003.1"/>
</dbReference>
<reference evidence="3 4" key="1">
    <citation type="submission" date="2015-11" db="EMBL/GenBank/DDBJ databases">
        <title>Genomic analysis of 38 Legionella species identifies large and diverse effector repertoires.</title>
        <authorList>
            <person name="Burstein D."/>
            <person name="Amaro F."/>
            <person name="Zusman T."/>
            <person name="Lifshitz Z."/>
            <person name="Cohen O."/>
            <person name="Gilbert J.A."/>
            <person name="Pupko T."/>
            <person name="Shuman H.A."/>
            <person name="Segal G."/>
        </authorList>
    </citation>
    <scope>NUCLEOTIDE SEQUENCE [LARGE SCALE GENOMIC DNA]</scope>
    <source>
        <strain evidence="3 4">Mt.St.Helens-4</strain>
    </source>
</reference>
<dbReference type="Proteomes" id="UP000054621">
    <property type="component" value="Unassembled WGS sequence"/>
</dbReference>
<evidence type="ECO:0000256" key="1">
    <source>
        <dbReference type="SAM" id="MobiDB-lite"/>
    </source>
</evidence>
<name>A0A0W0YCH2_9GAMM</name>
<dbReference type="EMBL" id="LNYV01000037">
    <property type="protein sequence ID" value="KTD54649.1"/>
    <property type="molecule type" value="Genomic_DNA"/>
</dbReference>